<proteinExistence type="predicted"/>
<name>A0ABX0K5K5_9PROT</name>
<evidence type="ECO:0000313" key="1">
    <source>
        <dbReference type="EMBL" id="NHO31579.1"/>
    </source>
</evidence>
<protein>
    <submittedName>
        <fullName evidence="1">Uncharacterized protein</fullName>
    </submittedName>
</protein>
<gene>
    <name evidence="1" type="ORF">GOB84_03195</name>
</gene>
<comment type="caution">
    <text evidence="1">The sequence shown here is derived from an EMBL/GenBank/DDBJ whole genome shotgun (WGS) entry which is preliminary data.</text>
</comment>
<sequence>MQRVFGGRSALVSVLDRERRGRLDPPAFRAGRGGNALAVERNVSRSLLPQQ</sequence>
<dbReference type="RefSeq" id="WP_173576177.1">
    <property type="nucleotide sequence ID" value="NZ_WOSW01000003.1"/>
</dbReference>
<reference evidence="1 2" key="1">
    <citation type="journal article" date="2020" name="Int. J. Syst. Evol. Microbiol.">
        <title>Novel acetic acid bacteria from cider fermentations: Acetobacter conturbans sp. nov. and Acetobacter fallax sp. nov.</title>
        <authorList>
            <person name="Sombolestani A.S."/>
            <person name="Cleenwerck I."/>
            <person name="Cnockaert M."/>
            <person name="Borremans W."/>
            <person name="Wieme A.D."/>
            <person name="De Vuyst L."/>
            <person name="Vandamme P."/>
        </authorList>
    </citation>
    <scope>NUCLEOTIDE SEQUENCE [LARGE SCALE GENOMIC DNA]</scope>
    <source>
        <strain evidence="1 2">LMG 1637</strain>
    </source>
</reference>
<keyword evidence="2" id="KW-1185">Reference proteome</keyword>
<organism evidence="1 2">
    <name type="scientific">Acetobacter fallax</name>
    <dbReference type="NCBI Taxonomy" id="1737473"/>
    <lineage>
        <taxon>Bacteria</taxon>
        <taxon>Pseudomonadati</taxon>
        <taxon>Pseudomonadota</taxon>
        <taxon>Alphaproteobacteria</taxon>
        <taxon>Acetobacterales</taxon>
        <taxon>Acetobacteraceae</taxon>
        <taxon>Acetobacter</taxon>
    </lineage>
</organism>
<dbReference type="EMBL" id="WOSW01000003">
    <property type="protein sequence ID" value="NHO31579.1"/>
    <property type="molecule type" value="Genomic_DNA"/>
</dbReference>
<evidence type="ECO:0000313" key="2">
    <source>
        <dbReference type="Proteomes" id="UP000615326"/>
    </source>
</evidence>
<accession>A0ABX0K5K5</accession>
<dbReference type="Proteomes" id="UP000615326">
    <property type="component" value="Unassembled WGS sequence"/>
</dbReference>